<keyword evidence="5 11" id="KW-0812">Transmembrane</keyword>
<dbReference type="Gene3D" id="2.170.130.10">
    <property type="entry name" value="TonB-dependent receptor, plug domain"/>
    <property type="match status" value="1"/>
</dbReference>
<dbReference type="PANTHER" id="PTHR30069">
    <property type="entry name" value="TONB-DEPENDENT OUTER MEMBRANE RECEPTOR"/>
    <property type="match status" value="1"/>
</dbReference>
<accession>A0AA95SK41</accession>
<dbReference type="Pfam" id="PF07715">
    <property type="entry name" value="Plug"/>
    <property type="match status" value="1"/>
</dbReference>
<feature type="domain" description="TonB-dependent receptor plug" evidence="15">
    <location>
        <begin position="49"/>
        <end position="159"/>
    </location>
</feature>
<evidence type="ECO:0000256" key="11">
    <source>
        <dbReference type="PROSITE-ProRule" id="PRU01360"/>
    </source>
</evidence>
<evidence type="ECO:0000313" key="17">
    <source>
        <dbReference type="Proteomes" id="UP001177769"/>
    </source>
</evidence>
<evidence type="ECO:0000256" key="2">
    <source>
        <dbReference type="ARBA" id="ARBA00009810"/>
    </source>
</evidence>
<keyword evidence="8 11" id="KW-0472">Membrane</keyword>
<comment type="subcellular location">
    <subcellularLocation>
        <location evidence="1 11">Cell outer membrane</location>
        <topology evidence="1 11">Multi-pass membrane protein</topology>
    </subcellularLocation>
</comment>
<dbReference type="Gene3D" id="2.40.170.20">
    <property type="entry name" value="TonB-dependent receptor, beta-barrel domain"/>
    <property type="match status" value="1"/>
</dbReference>
<dbReference type="PROSITE" id="PS52016">
    <property type="entry name" value="TONB_DEPENDENT_REC_3"/>
    <property type="match status" value="1"/>
</dbReference>
<name>A0AA95SK41_9BURK</name>
<evidence type="ECO:0000256" key="5">
    <source>
        <dbReference type="ARBA" id="ARBA00022692"/>
    </source>
</evidence>
<dbReference type="SUPFAM" id="SSF56935">
    <property type="entry name" value="Porins"/>
    <property type="match status" value="1"/>
</dbReference>
<sequence>MRLPITCLLALSCLAQARAEGPPLDLTSIPFEKLTQTEVITASKLAKQVSDSPSAVSIVTADDIRAYGYRTLADVVNGMRGLYTTYDRRYEYLGGRGFGAPGDYTGRIMVLIDGTATQDNIYNQAYIDNSGLLDLELIERVEYVPGTGSVSYGNNALLGIINIITKRGADFDAVQLAGELSSYGGRKSRLTLGHRFENGVDLLLSASGLHSDGQTHYFPYFDAIGLHGGRAVGQDFESNRRLFAKLEFEGFSLQAAHVSRTKASPTPRRQNAFNLPYYLVDESTSVSAKVDFNIGRDLKSVSRLYLGRYEDRTFRQYVAIDPDEQFRRNQTLGQWWGLDQKFALTRYEGHTLVFGAEYRDDFRQRISSVGLDDHYVERIEYDRLPYTNKTYSLYATDEFAVSKALTANLGVRYDKPHAVDCSVAPCITYASKPAFSPRLAFTLAAGPDTTLKASYSRAFRLPNPNEISASTQSDLYRPERVGAAELVLEQDWSPTLRFTGSIYDYRLGNQRYQASASGAELHDGRSRTRGLEIQLDQLWEGGIKLRASAAWQAARDPEGKQLVNSPRSMAKLNLSAPLWERSCRLGLEAQYLGRRITQELRDDDGIVTREGRPLAGAGLLNLTLSSAQGWRGLNWSIGIKNALNQRYEVPASTVRSDGNGAVLDTMAMDGRHFFVQLSWDAWR</sequence>
<dbReference type="Pfam" id="PF00593">
    <property type="entry name" value="TonB_dep_Rec_b-barrel"/>
    <property type="match status" value="1"/>
</dbReference>
<dbReference type="GO" id="GO:0009279">
    <property type="term" value="C:cell outer membrane"/>
    <property type="evidence" value="ECO:0007669"/>
    <property type="project" value="UniProtKB-SubCell"/>
</dbReference>
<proteinExistence type="inferred from homology"/>
<dbReference type="PANTHER" id="PTHR30069:SF29">
    <property type="entry name" value="HEMOGLOBIN AND HEMOGLOBIN-HAPTOGLOBIN-BINDING PROTEIN 1-RELATED"/>
    <property type="match status" value="1"/>
</dbReference>
<keyword evidence="10 11" id="KW-0998">Cell outer membrane</keyword>
<dbReference type="AlphaFoldDB" id="A0AA95SK41"/>
<dbReference type="InterPro" id="IPR036942">
    <property type="entry name" value="Beta-barrel_TonB_sf"/>
</dbReference>
<dbReference type="InterPro" id="IPR037066">
    <property type="entry name" value="Plug_dom_sf"/>
</dbReference>
<organism evidence="16 17">
    <name type="scientific">Paucibacter sediminis</name>
    <dbReference type="NCBI Taxonomy" id="3019553"/>
    <lineage>
        <taxon>Bacteria</taxon>
        <taxon>Pseudomonadati</taxon>
        <taxon>Pseudomonadota</taxon>
        <taxon>Betaproteobacteria</taxon>
        <taxon>Burkholderiales</taxon>
        <taxon>Sphaerotilaceae</taxon>
        <taxon>Roseateles</taxon>
    </lineage>
</organism>
<keyword evidence="9 16" id="KW-0675">Receptor</keyword>
<evidence type="ECO:0000256" key="3">
    <source>
        <dbReference type="ARBA" id="ARBA00022448"/>
    </source>
</evidence>
<evidence type="ECO:0000256" key="4">
    <source>
        <dbReference type="ARBA" id="ARBA00022452"/>
    </source>
</evidence>
<evidence type="ECO:0000256" key="9">
    <source>
        <dbReference type="ARBA" id="ARBA00023170"/>
    </source>
</evidence>
<comment type="similarity">
    <text evidence="2 11 12">Belongs to the TonB-dependent receptor family.</text>
</comment>
<dbReference type="InterPro" id="IPR000531">
    <property type="entry name" value="Beta-barrel_TonB"/>
</dbReference>
<dbReference type="Proteomes" id="UP001177769">
    <property type="component" value="Chromosome"/>
</dbReference>
<dbReference type="InterPro" id="IPR012910">
    <property type="entry name" value="Plug_dom"/>
</dbReference>
<dbReference type="KEGG" id="pais:PFX98_17380"/>
<dbReference type="GO" id="GO:0044718">
    <property type="term" value="P:siderophore transmembrane transport"/>
    <property type="evidence" value="ECO:0007669"/>
    <property type="project" value="TreeGrafter"/>
</dbReference>
<dbReference type="RefSeq" id="WP_285231747.1">
    <property type="nucleotide sequence ID" value="NZ_CP116346.1"/>
</dbReference>
<evidence type="ECO:0000256" key="8">
    <source>
        <dbReference type="ARBA" id="ARBA00023136"/>
    </source>
</evidence>
<evidence type="ECO:0000256" key="7">
    <source>
        <dbReference type="ARBA" id="ARBA00023077"/>
    </source>
</evidence>
<gene>
    <name evidence="16" type="ORF">PFX98_17380</name>
</gene>
<dbReference type="GO" id="GO:0015344">
    <property type="term" value="F:siderophore uptake transmembrane transporter activity"/>
    <property type="evidence" value="ECO:0007669"/>
    <property type="project" value="TreeGrafter"/>
</dbReference>
<keyword evidence="6 13" id="KW-0732">Signal</keyword>
<feature type="domain" description="TonB-dependent receptor-like beta-barrel" evidence="14">
    <location>
        <begin position="261"/>
        <end position="641"/>
    </location>
</feature>
<feature type="chain" id="PRO_5041648735" evidence="13">
    <location>
        <begin position="20"/>
        <end position="683"/>
    </location>
</feature>
<feature type="signal peptide" evidence="13">
    <location>
        <begin position="1"/>
        <end position="19"/>
    </location>
</feature>
<protein>
    <submittedName>
        <fullName evidence="16">TonB-dependent receptor</fullName>
    </submittedName>
</protein>
<keyword evidence="17" id="KW-1185">Reference proteome</keyword>
<keyword evidence="3 11" id="KW-0813">Transport</keyword>
<keyword evidence="4 11" id="KW-1134">Transmembrane beta strand</keyword>
<evidence type="ECO:0000313" key="16">
    <source>
        <dbReference type="EMBL" id="WIT10673.1"/>
    </source>
</evidence>
<evidence type="ECO:0000256" key="10">
    <source>
        <dbReference type="ARBA" id="ARBA00023237"/>
    </source>
</evidence>
<evidence type="ECO:0000259" key="15">
    <source>
        <dbReference type="Pfam" id="PF07715"/>
    </source>
</evidence>
<dbReference type="EMBL" id="CP116346">
    <property type="protein sequence ID" value="WIT10673.1"/>
    <property type="molecule type" value="Genomic_DNA"/>
</dbReference>
<evidence type="ECO:0000256" key="6">
    <source>
        <dbReference type="ARBA" id="ARBA00022729"/>
    </source>
</evidence>
<evidence type="ECO:0000256" key="12">
    <source>
        <dbReference type="RuleBase" id="RU003357"/>
    </source>
</evidence>
<reference evidence="16" key="1">
    <citation type="submission" date="2023-01" db="EMBL/GenBank/DDBJ databases">
        <title>Whole genome sequence of Paucibacter sp. S2-9 isolated from pond sediment.</title>
        <authorList>
            <person name="Jung J.Y."/>
        </authorList>
    </citation>
    <scope>NUCLEOTIDE SEQUENCE</scope>
    <source>
        <strain evidence="16">S2-9</strain>
    </source>
</reference>
<evidence type="ECO:0000256" key="13">
    <source>
        <dbReference type="SAM" id="SignalP"/>
    </source>
</evidence>
<evidence type="ECO:0000259" key="14">
    <source>
        <dbReference type="Pfam" id="PF00593"/>
    </source>
</evidence>
<keyword evidence="7 12" id="KW-0798">TonB box</keyword>
<evidence type="ECO:0000256" key="1">
    <source>
        <dbReference type="ARBA" id="ARBA00004571"/>
    </source>
</evidence>
<dbReference type="InterPro" id="IPR039426">
    <property type="entry name" value="TonB-dep_rcpt-like"/>
</dbReference>